<dbReference type="Pfam" id="PF00437">
    <property type="entry name" value="T2SSE"/>
    <property type="match status" value="1"/>
</dbReference>
<evidence type="ECO:0000313" key="5">
    <source>
        <dbReference type="EMBL" id="OQB74977.1"/>
    </source>
</evidence>
<dbReference type="GO" id="GO:0005524">
    <property type="term" value="F:ATP binding"/>
    <property type="evidence" value="ECO:0007669"/>
    <property type="project" value="UniProtKB-KW"/>
</dbReference>
<dbReference type="PANTHER" id="PTHR30258:SF1">
    <property type="entry name" value="PROTEIN TRANSPORT PROTEIN HOFB HOMOLOG"/>
    <property type="match status" value="1"/>
</dbReference>
<dbReference type="SUPFAM" id="SSF52540">
    <property type="entry name" value="P-loop containing nucleoside triphosphate hydrolases"/>
    <property type="match status" value="1"/>
</dbReference>
<organism evidence="5">
    <name type="scientific">candidate division TA06 bacterium ADurb.Bin131</name>
    <dbReference type="NCBI Taxonomy" id="1852827"/>
    <lineage>
        <taxon>Bacteria</taxon>
        <taxon>Bacteria division TA06</taxon>
    </lineage>
</organism>
<evidence type="ECO:0000256" key="1">
    <source>
        <dbReference type="ARBA" id="ARBA00006611"/>
    </source>
</evidence>
<dbReference type="Gene3D" id="3.40.50.300">
    <property type="entry name" value="P-loop containing nucleotide triphosphate hydrolases"/>
    <property type="match status" value="1"/>
</dbReference>
<comment type="caution">
    <text evidence="5">The sequence shown here is derived from an EMBL/GenBank/DDBJ whole genome shotgun (WGS) entry which is preliminary data.</text>
</comment>
<evidence type="ECO:0000259" key="4">
    <source>
        <dbReference type="PROSITE" id="PS00662"/>
    </source>
</evidence>
<dbReference type="PANTHER" id="PTHR30258">
    <property type="entry name" value="TYPE II SECRETION SYSTEM PROTEIN GSPE-RELATED"/>
    <property type="match status" value="1"/>
</dbReference>
<evidence type="ECO:0000256" key="2">
    <source>
        <dbReference type="ARBA" id="ARBA00022741"/>
    </source>
</evidence>
<proteinExistence type="inferred from homology"/>
<dbReference type="InterPro" id="IPR037257">
    <property type="entry name" value="T2SS_E_N_sf"/>
</dbReference>
<dbReference type="InterPro" id="IPR027417">
    <property type="entry name" value="P-loop_NTPase"/>
</dbReference>
<dbReference type="SMART" id="SM00382">
    <property type="entry name" value="AAA"/>
    <property type="match status" value="1"/>
</dbReference>
<dbReference type="GO" id="GO:0016887">
    <property type="term" value="F:ATP hydrolysis activity"/>
    <property type="evidence" value="ECO:0007669"/>
    <property type="project" value="TreeGrafter"/>
</dbReference>
<dbReference type="FunFam" id="3.40.50.300:FF:000398">
    <property type="entry name" value="Type IV pilus assembly ATPase PilB"/>
    <property type="match status" value="1"/>
</dbReference>
<dbReference type="GO" id="GO:0005886">
    <property type="term" value="C:plasma membrane"/>
    <property type="evidence" value="ECO:0007669"/>
    <property type="project" value="TreeGrafter"/>
</dbReference>
<dbReference type="Pfam" id="PF05157">
    <property type="entry name" value="MshEN"/>
    <property type="match status" value="1"/>
</dbReference>
<feature type="domain" description="Bacterial type II secretion system protein E" evidence="4">
    <location>
        <begin position="390"/>
        <end position="404"/>
    </location>
</feature>
<protein>
    <submittedName>
        <fullName evidence="5">Type II secretion system protein E</fullName>
    </submittedName>
</protein>
<keyword evidence="3" id="KW-0067">ATP-binding</keyword>
<dbReference type="CDD" id="cd01129">
    <property type="entry name" value="PulE-GspE-like"/>
    <property type="match status" value="1"/>
</dbReference>
<dbReference type="SUPFAM" id="SSF160246">
    <property type="entry name" value="EspE N-terminal domain-like"/>
    <property type="match status" value="1"/>
</dbReference>
<dbReference type="InterPro" id="IPR003593">
    <property type="entry name" value="AAA+_ATPase"/>
</dbReference>
<gene>
    <name evidence="5" type="primary">xpsE_1</name>
    <name evidence="5" type="ORF">BWX89_00209</name>
</gene>
<sequence>MAERKLLGEMLIEAGLITEKELDEALKEQAKSGGFLGRILVEKGYVSEKDLKKILSTQSGIEMIDLKNTPIDKNAISAFPSALAKTYNVLPIKLDKNLLTLAVGDTLSLNIQDDISFILGYKIKMVLADEEDIKENINVYYGSEMETIDDLIKWISQDMSEMEELETLASGHGEYATITSLEEIASLPPVVKLFDLILLQTVRDNASDVHLEPFEKDFRVRYRVDGVLYDMVHPPKGLSFALFCRFKIMASMDIAERRLPQDGRIELSVMGRPVDLRVNTVPTVFGECLAIRVLDRGKTIFDMENLGLLKEEMDIVENLIHRPHGIILATGPTGCGKTTTLYALLRKLNTPEVKLITTEDPVEYMLDGAVQVPVKESIGLTFAACIRSILRQDPDIILVGEIRDFDTAQMAIQSSLTGHLVLSTLHTNDAPTTIMRLVDMKVEPFLLASTIGGIIAQRLVRVLCSRCKEEYRPTKQEIIELGISDEVAEQMKFYKPVGCPFCRGGYKGRVAIFEILIPNENLWRCVLEKKPLGEIREIATGECGMKTLVQDGIEKINLGITSIEEIIREVHGYG</sequence>
<dbReference type="InterPro" id="IPR007831">
    <property type="entry name" value="T2SS_GspE_N"/>
</dbReference>
<comment type="similarity">
    <text evidence="1">Belongs to the GSP E family.</text>
</comment>
<accession>A0A1V6CDL4</accession>
<dbReference type="InterPro" id="IPR001482">
    <property type="entry name" value="T2SS/T4SS_dom"/>
</dbReference>
<reference evidence="5" key="1">
    <citation type="submission" date="2017-02" db="EMBL/GenBank/DDBJ databases">
        <title>Delving into the versatile metabolic prowess of the omnipresent phylum Bacteroidetes.</title>
        <authorList>
            <person name="Nobu M.K."/>
            <person name="Mei R."/>
            <person name="Narihiro T."/>
            <person name="Kuroda K."/>
            <person name="Liu W.-T."/>
        </authorList>
    </citation>
    <scope>NUCLEOTIDE SEQUENCE</scope>
    <source>
        <strain evidence="5">ADurb.Bin131</strain>
    </source>
</reference>
<evidence type="ECO:0000256" key="3">
    <source>
        <dbReference type="ARBA" id="ARBA00022840"/>
    </source>
</evidence>
<dbReference type="Gene3D" id="3.30.450.90">
    <property type="match status" value="1"/>
</dbReference>
<dbReference type="AlphaFoldDB" id="A0A1V6CDL4"/>
<dbReference type="Gene3D" id="3.30.300.160">
    <property type="entry name" value="Type II secretion system, protein E, N-terminal domain"/>
    <property type="match status" value="1"/>
</dbReference>
<keyword evidence="2" id="KW-0547">Nucleotide-binding</keyword>
<dbReference type="PROSITE" id="PS00662">
    <property type="entry name" value="T2SP_E"/>
    <property type="match status" value="1"/>
</dbReference>
<dbReference type="Proteomes" id="UP000485562">
    <property type="component" value="Unassembled WGS sequence"/>
</dbReference>
<dbReference type="EMBL" id="MWDQ01000025">
    <property type="protein sequence ID" value="OQB74977.1"/>
    <property type="molecule type" value="Genomic_DNA"/>
</dbReference>
<dbReference type="FunFam" id="3.30.300.160:FF:000002">
    <property type="entry name" value="Type II secretion system protein E"/>
    <property type="match status" value="1"/>
</dbReference>
<name>A0A1V6CDL4_UNCT6</name>